<proteinExistence type="predicted"/>
<protein>
    <recommendedName>
        <fullName evidence="3">Protein Abitram</fullName>
    </recommendedName>
</protein>
<dbReference type="AlphaFoldDB" id="A0A8J8NJL3"/>
<dbReference type="PANTHER" id="PTHR13651">
    <property type="entry name" value="PROTEIN ABITRAM"/>
    <property type="match status" value="1"/>
</dbReference>
<keyword evidence="2" id="KW-1185">Reference proteome</keyword>
<evidence type="ECO:0008006" key="3">
    <source>
        <dbReference type="Google" id="ProtNLM"/>
    </source>
</evidence>
<dbReference type="Proteomes" id="UP000785679">
    <property type="component" value="Unassembled WGS sequence"/>
</dbReference>
<dbReference type="PANTHER" id="PTHR13651:SF0">
    <property type="entry name" value="PROTEIN ABITRAM"/>
    <property type="match status" value="1"/>
</dbReference>
<dbReference type="InterPro" id="IPR039169">
    <property type="entry name" value="Abitram"/>
</dbReference>
<comment type="caution">
    <text evidence="1">The sequence shown here is derived from an EMBL/GenBank/DDBJ whole genome shotgun (WGS) entry which is preliminary data.</text>
</comment>
<reference evidence="1" key="1">
    <citation type="submission" date="2019-06" db="EMBL/GenBank/DDBJ databases">
        <authorList>
            <person name="Zheng W."/>
        </authorList>
    </citation>
    <scope>NUCLEOTIDE SEQUENCE</scope>
    <source>
        <strain evidence="1">QDHG01</strain>
    </source>
</reference>
<dbReference type="GO" id="GO:0005634">
    <property type="term" value="C:nucleus"/>
    <property type="evidence" value="ECO:0007669"/>
    <property type="project" value="TreeGrafter"/>
</dbReference>
<gene>
    <name evidence="1" type="ORF">FGO68_gene1826</name>
</gene>
<dbReference type="SUPFAM" id="SSF51230">
    <property type="entry name" value="Single hybrid motif"/>
    <property type="match status" value="1"/>
</dbReference>
<dbReference type="OrthoDB" id="48130at2759"/>
<evidence type="ECO:0000313" key="2">
    <source>
        <dbReference type="Proteomes" id="UP000785679"/>
    </source>
</evidence>
<dbReference type="InterPro" id="IPR011053">
    <property type="entry name" value="Single_hybrid_motif"/>
</dbReference>
<name>A0A8J8NJL3_HALGN</name>
<dbReference type="EMBL" id="RRYP01014529">
    <property type="protein sequence ID" value="TNV75928.1"/>
    <property type="molecule type" value="Genomic_DNA"/>
</dbReference>
<accession>A0A8J8NJL3</accession>
<sequence>MEGAAAEDIDEPAIIQAQEDKDLDMGESDYFSEPKFDSVVDRYYTRLYKRVTPAMISTMLEMKESEEQLALKENICLDQFYFIHSNKLVLFGLSPRHEAIVNNSQNPITGVSFDANKKQRSQNKVTGKSKSGGTRLDPRTIVCEISTQNGKVYKVRSFVGNAYLIEMNQRVVQNPQLLAQKCESDGYLGIFIVKRGEEIMSVEREKDWAGFLSKEEYEKVSA</sequence>
<organism evidence="1 2">
    <name type="scientific">Halteria grandinella</name>
    <dbReference type="NCBI Taxonomy" id="5974"/>
    <lineage>
        <taxon>Eukaryota</taxon>
        <taxon>Sar</taxon>
        <taxon>Alveolata</taxon>
        <taxon>Ciliophora</taxon>
        <taxon>Intramacronucleata</taxon>
        <taxon>Spirotrichea</taxon>
        <taxon>Stichotrichia</taxon>
        <taxon>Sporadotrichida</taxon>
        <taxon>Halteriidae</taxon>
        <taxon>Halteria</taxon>
    </lineage>
</organism>
<evidence type="ECO:0000313" key="1">
    <source>
        <dbReference type="EMBL" id="TNV75928.1"/>
    </source>
</evidence>